<evidence type="ECO:0000256" key="1">
    <source>
        <dbReference type="SAM" id="MobiDB-lite"/>
    </source>
</evidence>
<feature type="domain" description="HTH cro/C1-type" evidence="2">
    <location>
        <begin position="35"/>
        <end position="89"/>
    </location>
</feature>
<dbReference type="CDD" id="cd00093">
    <property type="entry name" value="HTH_XRE"/>
    <property type="match status" value="1"/>
</dbReference>
<sequence>MAQNYPLERPAFPVEETTSNPVSLHPVDQEVGKRIRVRRQQLRISQAALGAGVGVSFQQIQKYERGANRVSSSVLYEIAAVLDVPMAYFFETLSKPGCGSGAALSRKAEIREEFIATDEGQRLVDTFMTIPKKMRPKFISLLATFSSAND</sequence>
<dbReference type="AlphaFoldDB" id="A0A1G4SBB6"/>
<dbReference type="SMART" id="SM00530">
    <property type="entry name" value="HTH_XRE"/>
    <property type="match status" value="1"/>
</dbReference>
<evidence type="ECO:0000313" key="4">
    <source>
        <dbReference type="Proteomes" id="UP000199542"/>
    </source>
</evidence>
<name>A0A1G4SBB6_9HYPH</name>
<dbReference type="SUPFAM" id="SSF47413">
    <property type="entry name" value="lambda repressor-like DNA-binding domains"/>
    <property type="match status" value="1"/>
</dbReference>
<protein>
    <submittedName>
        <fullName evidence="3">Transcriptional regulator, contains XRE-family HTH domain</fullName>
    </submittedName>
</protein>
<dbReference type="GO" id="GO:0003677">
    <property type="term" value="F:DNA binding"/>
    <property type="evidence" value="ECO:0007669"/>
    <property type="project" value="InterPro"/>
</dbReference>
<dbReference type="Gene3D" id="1.10.260.40">
    <property type="entry name" value="lambda repressor-like DNA-binding domains"/>
    <property type="match status" value="1"/>
</dbReference>
<dbReference type="RefSeq" id="WP_092586267.1">
    <property type="nucleotide sequence ID" value="NZ_FMTM01000005.1"/>
</dbReference>
<accession>A0A1G4SBB6</accession>
<organism evidence="3 4">
    <name type="scientific">Rhizobium mongolense subsp. loessense</name>
    <dbReference type="NCBI Taxonomy" id="158890"/>
    <lineage>
        <taxon>Bacteria</taxon>
        <taxon>Pseudomonadati</taxon>
        <taxon>Pseudomonadota</taxon>
        <taxon>Alphaproteobacteria</taxon>
        <taxon>Hyphomicrobiales</taxon>
        <taxon>Rhizobiaceae</taxon>
        <taxon>Rhizobium/Agrobacterium group</taxon>
        <taxon>Rhizobium</taxon>
    </lineage>
</organism>
<dbReference type="Proteomes" id="UP000199542">
    <property type="component" value="Unassembled WGS sequence"/>
</dbReference>
<evidence type="ECO:0000313" key="3">
    <source>
        <dbReference type="EMBL" id="SCW66512.1"/>
    </source>
</evidence>
<reference evidence="3 4" key="1">
    <citation type="submission" date="2016-10" db="EMBL/GenBank/DDBJ databases">
        <authorList>
            <person name="de Groot N.N."/>
        </authorList>
    </citation>
    <scope>NUCLEOTIDE SEQUENCE [LARGE SCALE GENOMIC DNA]</scope>
    <source>
        <strain evidence="3 4">CGMCC 1.3401</strain>
    </source>
</reference>
<evidence type="ECO:0000259" key="2">
    <source>
        <dbReference type="PROSITE" id="PS50943"/>
    </source>
</evidence>
<dbReference type="Pfam" id="PF01381">
    <property type="entry name" value="HTH_3"/>
    <property type="match status" value="1"/>
</dbReference>
<dbReference type="EMBL" id="FMTM01000005">
    <property type="protein sequence ID" value="SCW66512.1"/>
    <property type="molecule type" value="Genomic_DNA"/>
</dbReference>
<gene>
    <name evidence="3" type="ORF">SAMN02927900_03603</name>
</gene>
<dbReference type="InterPro" id="IPR010982">
    <property type="entry name" value="Lambda_DNA-bd_dom_sf"/>
</dbReference>
<dbReference type="PROSITE" id="PS50943">
    <property type="entry name" value="HTH_CROC1"/>
    <property type="match status" value="1"/>
</dbReference>
<proteinExistence type="predicted"/>
<dbReference type="InterPro" id="IPR001387">
    <property type="entry name" value="Cro/C1-type_HTH"/>
</dbReference>
<feature type="region of interest" description="Disordered" evidence="1">
    <location>
        <begin position="1"/>
        <end position="20"/>
    </location>
</feature>